<gene>
    <name evidence="3" type="ORF">KEG57_28490</name>
</gene>
<keyword evidence="2" id="KW-0677">Repeat</keyword>
<dbReference type="Gene3D" id="2.130.10.80">
    <property type="entry name" value="Galactose oxidase/kelch, beta-propeller"/>
    <property type="match status" value="2"/>
</dbReference>
<comment type="caution">
    <text evidence="3">The sequence shown here is derived from an EMBL/GenBank/DDBJ whole genome shotgun (WGS) entry which is preliminary data.</text>
</comment>
<evidence type="ECO:0000313" key="3">
    <source>
        <dbReference type="EMBL" id="MDC3984479.1"/>
    </source>
</evidence>
<dbReference type="InterPro" id="IPR015915">
    <property type="entry name" value="Kelch-typ_b-propeller"/>
</dbReference>
<name>A0A9X3X657_9BACT</name>
<dbReference type="Gene3D" id="2.120.10.80">
    <property type="entry name" value="Kelch-type beta propeller"/>
    <property type="match status" value="2"/>
</dbReference>
<dbReference type="SMART" id="SM00612">
    <property type="entry name" value="Kelch"/>
    <property type="match status" value="6"/>
</dbReference>
<proteinExistence type="predicted"/>
<protein>
    <submittedName>
        <fullName evidence="3">Uncharacterized protein</fullName>
    </submittedName>
</protein>
<dbReference type="InterPro" id="IPR013783">
    <property type="entry name" value="Ig-like_fold"/>
</dbReference>
<dbReference type="RefSeq" id="WP_272458981.1">
    <property type="nucleotide sequence ID" value="NZ_JAGTJJ010000021.1"/>
</dbReference>
<dbReference type="Proteomes" id="UP001151081">
    <property type="component" value="Unassembled WGS sequence"/>
</dbReference>
<keyword evidence="4" id="KW-1185">Reference proteome</keyword>
<dbReference type="PANTHER" id="PTHR24412:SF489">
    <property type="entry name" value="RING FINGER DOMAIN AND KELCH REPEAT-CONTAINING PROTEIN DDB_G0271372"/>
    <property type="match status" value="1"/>
</dbReference>
<evidence type="ECO:0000256" key="2">
    <source>
        <dbReference type="ARBA" id="ARBA00022737"/>
    </source>
</evidence>
<dbReference type="Pfam" id="PF24681">
    <property type="entry name" value="Kelch_KLHDC2_KLHL20_DRC7"/>
    <property type="match status" value="1"/>
</dbReference>
<evidence type="ECO:0000313" key="4">
    <source>
        <dbReference type="Proteomes" id="UP001151081"/>
    </source>
</evidence>
<dbReference type="EMBL" id="JAGTJJ010000021">
    <property type="protein sequence ID" value="MDC3984479.1"/>
    <property type="molecule type" value="Genomic_DNA"/>
</dbReference>
<accession>A0A9X3X657</accession>
<dbReference type="InterPro" id="IPR037293">
    <property type="entry name" value="Gal_Oxidase_central_sf"/>
</dbReference>
<evidence type="ECO:0000256" key="1">
    <source>
        <dbReference type="ARBA" id="ARBA00022441"/>
    </source>
</evidence>
<dbReference type="SUPFAM" id="SSF117281">
    <property type="entry name" value="Kelch motif"/>
    <property type="match status" value="1"/>
</dbReference>
<dbReference type="Gene3D" id="2.60.40.10">
    <property type="entry name" value="Immunoglobulins"/>
    <property type="match status" value="1"/>
</dbReference>
<dbReference type="InterPro" id="IPR006652">
    <property type="entry name" value="Kelch_1"/>
</dbReference>
<keyword evidence="1" id="KW-0880">Kelch repeat</keyword>
<sequence length="1028" mass="109765">MPSITTWTRLEPRARSGDMRPGLEARVHDPLWLLGRQWQVGEFQGEDAGSPVWARLRAEAAPLGAVRAPRGKARSYSAAMPLEVEVEHDAVGAVDRRTAAEAGLHFLRQLDLEGAGAYRDAFRQAFPLAMPAGEIDAASLRYLAVMGRRAPDGLSLAAALRGGLPAGIEIAPEDVARVQAAANRYLAWFDDLVRVAPAGETALHREQFEYHFEVAAQSAGATVVLKAANHQGGALDWHSFIHDTEAALPVTGTPSSVVATTLPVRASYAGMPAARFWELEDSRVDLGSIDAAPSDLARMLVLDFATIYGNDWYVIPLELDVGTLTHVRSLVVGDTFGDTWLIERGTAPDWAMYELTAVGLGAAAAGERLNRLFLPPALTTSLESEPLEDVVLLRDEDANVAWAIERTVEGAAGTRVNRVEAWHEQRRLQGDAASHAGSPVQIAPLVYRLASEVPEHWIPLVPEEAAPGTNVLRVAALERATEDGPPVPILPRGRLLDPGRELLVPEEEVPAEGVRLTRTWQYARWIDGSTHLWSAVRKRAGRGMASSGLVFDSAQPWQAPLLPLAHDVVGLRMTSGASGVSSAEPVDLDLLLPGQAAVVRFHVHNIGLEGWQQAEPGALRLATTNPPDHPGRLAAPSWLSPSRPCGPVESTVGPGQVATLQFEIRVPTEPGPFEETYDLIVEGRGRVSGPGLRLRGHVMGWVQTARLLFDRLLHTAIRLRNGQVLVVGGYNPPAELYNPATNTWSSTANAPSSYRGATMVLLPSGKVLLAGAGSTGKSAVLYDPDTGTWSVTGHLATPRFYHTATLLQDGRVLVTGGTAQEHGGTALASGEIYNPIAGTWTAAGSLGTARQRHTATLLPSGMVLVAGGEANSTRLASAELYDPATGVWTTVSAMATARTAHTATQLRSGKVLVTGGGVDGVPATKAELYDPATGLWSPVAAMNQPRGRHTATLLPSGKVLVAGGYDDYTGIQRGAEVYDPARNTWSVLPSMVVARYWHTTTLLEDNRLLVVGGFGQVQWSAELFSPLP</sequence>
<reference evidence="3 4" key="1">
    <citation type="submission" date="2021-04" db="EMBL/GenBank/DDBJ databases">
        <title>Genome analysis of Polyangium sp.</title>
        <authorList>
            <person name="Li Y."/>
            <person name="Wang J."/>
        </authorList>
    </citation>
    <scope>NUCLEOTIDE SEQUENCE [LARGE SCALE GENOMIC DNA]</scope>
    <source>
        <strain evidence="3 4">SDU14</strain>
    </source>
</reference>
<dbReference type="AlphaFoldDB" id="A0A9X3X657"/>
<organism evidence="3 4">
    <name type="scientific">Polyangium jinanense</name>
    <dbReference type="NCBI Taxonomy" id="2829994"/>
    <lineage>
        <taxon>Bacteria</taxon>
        <taxon>Pseudomonadati</taxon>
        <taxon>Myxococcota</taxon>
        <taxon>Polyangia</taxon>
        <taxon>Polyangiales</taxon>
        <taxon>Polyangiaceae</taxon>
        <taxon>Polyangium</taxon>
    </lineage>
</organism>
<dbReference type="Pfam" id="PF01344">
    <property type="entry name" value="Kelch_1"/>
    <property type="match status" value="1"/>
</dbReference>
<dbReference type="PANTHER" id="PTHR24412">
    <property type="entry name" value="KELCH PROTEIN"/>
    <property type="match status" value="1"/>
</dbReference>